<keyword evidence="4" id="KW-0560">Oxidoreductase</keyword>
<dbReference type="SUPFAM" id="SSF51905">
    <property type="entry name" value="FAD/NAD(P)-binding domain"/>
    <property type="match status" value="1"/>
</dbReference>
<dbReference type="eggNOG" id="COG0492">
    <property type="taxonomic scope" value="Bacteria"/>
</dbReference>
<keyword evidence="2" id="KW-0285">Flavoprotein</keyword>
<dbReference type="GO" id="GO:0016668">
    <property type="term" value="F:oxidoreductase activity, acting on a sulfur group of donors, NAD(P) as acceptor"/>
    <property type="evidence" value="ECO:0007669"/>
    <property type="project" value="UniProtKB-ARBA"/>
</dbReference>
<dbReference type="InterPro" id="IPR008255">
    <property type="entry name" value="Pyr_nucl-diS_OxRdtase_2_AS"/>
</dbReference>
<dbReference type="Gene3D" id="3.50.50.60">
    <property type="entry name" value="FAD/NAD(P)-binding domain"/>
    <property type="match status" value="2"/>
</dbReference>
<reference evidence="8 9" key="1">
    <citation type="journal article" date="2011" name="J. Bacteriol.">
        <title>Genome sequence of the mercury-methylating and pleomorphic Desulfovibrio africanus Strain Walvis Bay.</title>
        <authorList>
            <person name="Brown S.D."/>
            <person name="Wall J.D."/>
            <person name="Kucken A.M."/>
            <person name="Gilmour C.C."/>
            <person name="Podar M."/>
            <person name="Brandt C.C."/>
            <person name="Teshima H."/>
            <person name="Detter J.C."/>
            <person name="Han C.S."/>
            <person name="Land M.L."/>
            <person name="Lucas S."/>
            <person name="Han J."/>
            <person name="Pennacchio L."/>
            <person name="Nolan M."/>
            <person name="Pitluck S."/>
            <person name="Woyke T."/>
            <person name="Goodwin L."/>
            <person name="Palumbo A.V."/>
            <person name="Elias D.A."/>
        </authorList>
    </citation>
    <scope>NUCLEOTIDE SEQUENCE [LARGE SCALE GENOMIC DNA]</scope>
    <source>
        <strain evidence="8 9">Walvis Bay</strain>
    </source>
</reference>
<feature type="domain" description="FAD/NAD(P)-binding" evidence="7">
    <location>
        <begin position="5"/>
        <end position="294"/>
    </location>
</feature>
<evidence type="ECO:0000256" key="3">
    <source>
        <dbReference type="ARBA" id="ARBA00022827"/>
    </source>
</evidence>
<accession>F3Z302</accession>
<evidence type="ECO:0000313" key="8">
    <source>
        <dbReference type="EMBL" id="EGJ51410.1"/>
    </source>
</evidence>
<evidence type="ECO:0000256" key="2">
    <source>
        <dbReference type="ARBA" id="ARBA00022630"/>
    </source>
</evidence>
<dbReference type="InterPro" id="IPR023753">
    <property type="entry name" value="FAD/NAD-binding_dom"/>
</dbReference>
<evidence type="ECO:0000256" key="1">
    <source>
        <dbReference type="ARBA" id="ARBA00009333"/>
    </source>
</evidence>
<evidence type="ECO:0000259" key="7">
    <source>
        <dbReference type="Pfam" id="PF07992"/>
    </source>
</evidence>
<keyword evidence="3" id="KW-0274">FAD</keyword>
<dbReference type="EMBL" id="CP003221">
    <property type="protein sequence ID" value="EGJ51410.1"/>
    <property type="molecule type" value="Genomic_DNA"/>
</dbReference>
<name>F3Z302_DESAF</name>
<dbReference type="Proteomes" id="UP000007844">
    <property type="component" value="Chromosome"/>
</dbReference>
<dbReference type="InterPro" id="IPR036188">
    <property type="entry name" value="FAD/NAD-bd_sf"/>
</dbReference>
<dbReference type="PANTHER" id="PTHR48105">
    <property type="entry name" value="THIOREDOXIN REDUCTASE 1-RELATED-RELATED"/>
    <property type="match status" value="1"/>
</dbReference>
<dbReference type="KEGG" id="daf:Desaf_3113"/>
<keyword evidence="9" id="KW-1185">Reference proteome</keyword>
<proteinExistence type="inferred from homology"/>
<gene>
    <name evidence="8" type="ORF">Desaf_3113</name>
</gene>
<sequence length="311" mass="34186" precursor="true">MKRFDAVVIGGGPAGMTAALYFLRSGIQVAFVEKLSHGGQMLLTERIDNYPAFPGGAFSFELADRMLEQLKEYANGTYAYLNDEVRAIEPGQGEHRVLVGEEWIAARSVVICTGARYKKLGLPSEKRLMGRGVSYCALCDGNFFRDQVVAVIGGGNSALEEALYLTRLVKKLYLLHRREDFRGAKCYQDKCVINPKIEILRSSVVEEILGEDRVDGIRIRDLKKGQTRTINVDGVFVFVGFEPVHGFLPQSMELDRAEFIVTDQECRTSIPGIFAAGDVRSKLCRQVATAVGDGATAATAAMSYLEGEHAS</sequence>
<dbReference type="Pfam" id="PF07992">
    <property type="entry name" value="Pyr_redox_2"/>
    <property type="match status" value="1"/>
</dbReference>
<dbReference type="RefSeq" id="WP_014261050.1">
    <property type="nucleotide sequence ID" value="NC_016629.1"/>
</dbReference>
<comment type="similarity">
    <text evidence="1">Belongs to the class-II pyridine nucleotide-disulfide oxidoreductase family.</text>
</comment>
<dbReference type="AlphaFoldDB" id="F3Z302"/>
<organism evidence="8 9">
    <name type="scientific">Desulfocurvibacter africanus subsp. africanus str. Walvis Bay</name>
    <dbReference type="NCBI Taxonomy" id="690850"/>
    <lineage>
        <taxon>Bacteria</taxon>
        <taxon>Pseudomonadati</taxon>
        <taxon>Thermodesulfobacteriota</taxon>
        <taxon>Desulfovibrionia</taxon>
        <taxon>Desulfovibrionales</taxon>
        <taxon>Desulfovibrionaceae</taxon>
        <taxon>Desulfocurvibacter</taxon>
    </lineage>
</organism>
<protein>
    <submittedName>
        <fullName evidence="8">Thioredoxin-disulfide reductase</fullName>
    </submittedName>
</protein>
<evidence type="ECO:0000256" key="4">
    <source>
        <dbReference type="ARBA" id="ARBA00023002"/>
    </source>
</evidence>
<dbReference type="PRINTS" id="PR00469">
    <property type="entry name" value="PNDRDTASEII"/>
</dbReference>
<evidence type="ECO:0000313" key="9">
    <source>
        <dbReference type="Proteomes" id="UP000007844"/>
    </source>
</evidence>
<dbReference type="PROSITE" id="PS00573">
    <property type="entry name" value="PYRIDINE_REDOX_2"/>
    <property type="match status" value="1"/>
</dbReference>
<dbReference type="STRING" id="690850.Desaf_3113"/>
<keyword evidence="5" id="KW-1015">Disulfide bond</keyword>
<dbReference type="HOGENOM" id="CLU_031864_5_1_7"/>
<keyword evidence="6" id="KW-0676">Redox-active center</keyword>
<dbReference type="PRINTS" id="PR00368">
    <property type="entry name" value="FADPNR"/>
</dbReference>
<evidence type="ECO:0000256" key="6">
    <source>
        <dbReference type="ARBA" id="ARBA00023284"/>
    </source>
</evidence>
<dbReference type="InterPro" id="IPR050097">
    <property type="entry name" value="Ferredoxin-NADP_redctase_2"/>
</dbReference>
<evidence type="ECO:0000256" key="5">
    <source>
        <dbReference type="ARBA" id="ARBA00023157"/>
    </source>
</evidence>